<organism evidence="1 2">
    <name type="scientific">Coleophoma cylindrospora</name>
    <dbReference type="NCBI Taxonomy" id="1849047"/>
    <lineage>
        <taxon>Eukaryota</taxon>
        <taxon>Fungi</taxon>
        <taxon>Dikarya</taxon>
        <taxon>Ascomycota</taxon>
        <taxon>Pezizomycotina</taxon>
        <taxon>Leotiomycetes</taxon>
        <taxon>Helotiales</taxon>
        <taxon>Dermateaceae</taxon>
        <taxon>Coleophoma</taxon>
    </lineage>
</organism>
<dbReference type="Proteomes" id="UP000256645">
    <property type="component" value="Unassembled WGS sequence"/>
</dbReference>
<gene>
    <name evidence="1" type="ORF">BP6252_05636</name>
</gene>
<evidence type="ECO:0000313" key="2">
    <source>
        <dbReference type="Proteomes" id="UP000256645"/>
    </source>
</evidence>
<protein>
    <recommendedName>
        <fullName evidence="3">F-box domain-containing protein</fullName>
    </recommendedName>
</protein>
<accession>A0A3D8RU56</accession>
<sequence length="315" mass="37342">MGLCHFPLKGLRAFCIKSSIKDTDSIESPDQIPTATVELVVEGSPTTPYFPLLKFPREIRMIIYDLMPYRYCNLQVLESKREDDRLYHLSTVCKQIRRELREWQSKKPTLCPSPMFGLFDVTTTFLSLTVDRDFLQNKEKQKRWEEFCMAKAHRYMVQHIRIDIKYGTEPDRIEFGPGNRRSWPYIRYDYMTLLRSFRNVVTFYVKVDWISRWWMPFSILDPLADALELVFPTDNPRASFNMPKHFGIVDARVDEHGVVEGDLEKTQPGRIDIARMYSGAEYRISVPYFGLEDSNYTRELRIKYRLPGSREWHSF</sequence>
<comment type="caution">
    <text evidence="1">The sequence shown here is derived from an EMBL/GenBank/DDBJ whole genome shotgun (WGS) entry which is preliminary data.</text>
</comment>
<dbReference type="AlphaFoldDB" id="A0A3D8RU56"/>
<evidence type="ECO:0008006" key="3">
    <source>
        <dbReference type="Google" id="ProtNLM"/>
    </source>
</evidence>
<dbReference type="EMBL" id="PDLM01000005">
    <property type="protein sequence ID" value="RDW77583.1"/>
    <property type="molecule type" value="Genomic_DNA"/>
</dbReference>
<proteinExistence type="predicted"/>
<dbReference type="OrthoDB" id="10298681at2759"/>
<name>A0A3D8RU56_9HELO</name>
<reference evidence="1 2" key="1">
    <citation type="journal article" date="2018" name="IMA Fungus">
        <title>IMA Genome-F 9: Draft genome sequence of Annulohypoxylon stygium, Aspergillus mulundensis, Berkeleyomyces basicola (syn. Thielaviopsis basicola), Ceratocystis smalleyi, two Cercospora beticola strains, Coleophoma cylindrospora, Fusarium fracticaudum, Phialophora cf. hyalina, and Morchella septimelata.</title>
        <authorList>
            <person name="Wingfield B.D."/>
            <person name="Bills G.F."/>
            <person name="Dong Y."/>
            <person name="Huang W."/>
            <person name="Nel W.J."/>
            <person name="Swalarsk-Parry B.S."/>
            <person name="Vaghefi N."/>
            <person name="Wilken P.M."/>
            <person name="An Z."/>
            <person name="de Beer Z.W."/>
            <person name="De Vos L."/>
            <person name="Chen L."/>
            <person name="Duong T.A."/>
            <person name="Gao Y."/>
            <person name="Hammerbacher A."/>
            <person name="Kikkert J.R."/>
            <person name="Li Y."/>
            <person name="Li H."/>
            <person name="Li K."/>
            <person name="Li Q."/>
            <person name="Liu X."/>
            <person name="Ma X."/>
            <person name="Naidoo K."/>
            <person name="Pethybridge S.J."/>
            <person name="Sun J."/>
            <person name="Steenkamp E.T."/>
            <person name="van der Nest M.A."/>
            <person name="van Wyk S."/>
            <person name="Wingfield M.J."/>
            <person name="Xiong C."/>
            <person name="Yue Q."/>
            <person name="Zhang X."/>
        </authorList>
    </citation>
    <scope>NUCLEOTIDE SEQUENCE [LARGE SCALE GENOMIC DNA]</scope>
    <source>
        <strain evidence="1 2">BP6252</strain>
    </source>
</reference>
<keyword evidence="2" id="KW-1185">Reference proteome</keyword>
<evidence type="ECO:0000313" key="1">
    <source>
        <dbReference type="EMBL" id="RDW77583.1"/>
    </source>
</evidence>